<name>A0AAV8WLU8_9CUCU</name>
<sequence>MISVNDREWGAFGDVIINVFYKEKSTIYAIQCKRINKTARQITCLEEAKLYMEKQYDKITELKFNGKDFNEIRFVIFTTCRTSTDFCKTFTLPPRVLNKWKTTSQDVSIIATVQLKPLKKNDIINVTGEAENIYSFLLMENIECQLPHFFFYTSQRVTPTMLNQLLKLKFDNYPDISNDYTKYIESWGEGKLGGNYKLRKKDVILKIGEILLNPYTVTPKKVQSKHDSFDVWNSVIDQMDLTVVKNEPFTISKICQPLNKIIEQTLRINIDTITKSINLKKGNQSVLDSIKDPIKSYLFEVVQNRLMDDIPLHLVYVIFWKAGKIPLLLSSENQEDRKGFILDIILFMKQMGVNKKFLLKSADLNLTRYKGNLKIFTCLDDIKYLVNLDELNIRVSDTFNLSLSILHSNDPFFFKWVNSNIFFDIALGKYSLKASYYTNRKQKNDDLKIILSDEVKEQLENSLYAQNGLLRLNSKKYKTDRLRDIDPCLF</sequence>
<organism evidence="1 2">
    <name type="scientific">Rhamnusium bicolor</name>
    <dbReference type="NCBI Taxonomy" id="1586634"/>
    <lineage>
        <taxon>Eukaryota</taxon>
        <taxon>Metazoa</taxon>
        <taxon>Ecdysozoa</taxon>
        <taxon>Arthropoda</taxon>
        <taxon>Hexapoda</taxon>
        <taxon>Insecta</taxon>
        <taxon>Pterygota</taxon>
        <taxon>Neoptera</taxon>
        <taxon>Endopterygota</taxon>
        <taxon>Coleoptera</taxon>
        <taxon>Polyphaga</taxon>
        <taxon>Cucujiformia</taxon>
        <taxon>Chrysomeloidea</taxon>
        <taxon>Cerambycidae</taxon>
        <taxon>Lepturinae</taxon>
        <taxon>Rhagiini</taxon>
        <taxon>Rhamnusium</taxon>
    </lineage>
</organism>
<evidence type="ECO:0000313" key="1">
    <source>
        <dbReference type="EMBL" id="KAJ8927373.1"/>
    </source>
</evidence>
<reference evidence="1" key="1">
    <citation type="journal article" date="2023" name="Insect Mol. Biol.">
        <title>Genome sequencing provides insights into the evolution of gene families encoding plant cell wall-degrading enzymes in longhorned beetles.</title>
        <authorList>
            <person name="Shin N.R."/>
            <person name="Okamura Y."/>
            <person name="Kirsch R."/>
            <person name="Pauchet Y."/>
        </authorList>
    </citation>
    <scope>NUCLEOTIDE SEQUENCE</scope>
    <source>
        <strain evidence="1">RBIC_L_NR</strain>
    </source>
</reference>
<dbReference type="AlphaFoldDB" id="A0AAV8WLU8"/>
<dbReference type="EMBL" id="JANEYF010005663">
    <property type="protein sequence ID" value="KAJ8927373.1"/>
    <property type="molecule type" value="Genomic_DNA"/>
</dbReference>
<gene>
    <name evidence="1" type="ORF">NQ314_020148</name>
</gene>
<comment type="caution">
    <text evidence="1">The sequence shown here is derived from an EMBL/GenBank/DDBJ whole genome shotgun (WGS) entry which is preliminary data.</text>
</comment>
<dbReference type="Proteomes" id="UP001162156">
    <property type="component" value="Unassembled WGS sequence"/>
</dbReference>
<keyword evidence="2" id="KW-1185">Reference proteome</keyword>
<evidence type="ECO:0000313" key="2">
    <source>
        <dbReference type="Proteomes" id="UP001162156"/>
    </source>
</evidence>
<proteinExistence type="predicted"/>
<accession>A0AAV8WLU8</accession>
<protein>
    <submittedName>
        <fullName evidence="1">Uncharacterized protein</fullName>
    </submittedName>
</protein>